<evidence type="ECO:0000259" key="13">
    <source>
        <dbReference type="Pfam" id="PF00725"/>
    </source>
</evidence>
<keyword evidence="9" id="KW-0443">Lipid metabolism</keyword>
<dbReference type="InterPro" id="IPR001753">
    <property type="entry name" value="Enoyl-CoA_hydra/iso"/>
</dbReference>
<reference evidence="15 16" key="1">
    <citation type="submission" date="2016-10" db="EMBL/GenBank/DDBJ databases">
        <authorList>
            <person name="de Groot N.N."/>
        </authorList>
    </citation>
    <scope>NUCLEOTIDE SEQUENCE [LARGE SCALE GENOMIC DNA]</scope>
    <source>
        <strain evidence="15 16">DSM 44149</strain>
    </source>
</reference>
<feature type="domain" description="3-hydroxyacyl-CoA dehydrogenase C-terminal" evidence="13">
    <location>
        <begin position="501"/>
        <end position="601"/>
    </location>
</feature>
<dbReference type="InterPro" id="IPR006176">
    <property type="entry name" value="3-OHacyl-CoA_DH_NAD-bd"/>
</dbReference>
<sequence length="731" mass="78811">MTETIRWESGQDGIVVLTLDDPEQQANTMNERYQRSMAETVERLHAERENITGVILTSAKKTFFAGGDLKDLGRIQPENAQQAFDAAQGVKAALRKLETLGRPVVAALNGAALGGGLEIALATHHRIALDNPKARFGLPEVTLGLLPGGGGVVRTVRMLGIVDALMKVLLQGKQMRAQEAKEVGLIDEIVATPEEMLARAREWIKANPEAVQPWDVKGYKIPGGTPSNPKFAANLPAFPANLRKQLKGAPMPAPRNILAAAVEGAQVDFDTALRIETRYFVDLATGQVAKNMIKAFFFDLQHANSGGSRPKDVPAWQATKVAVLGAGMMGAGIAYVCAKSGMEVVLKDVSVESAEKGKAYSQRILDKAVSRGRSTVEAREEVLARIKPTADVADLDGCDLVIEAVFENTALKHKVFGEIEDVVAPTALLASNTSTLPITGLAEGVKRRKDFVGLHFFSPVDKMPLVEIVVGEQTSDEALARAVDVVRQIRKTPIVVNDSRGFFTSRVIGTFLNEGVAMLAEGYSPSTIEQVSSQAGYPAPVLQLMDELTLTLPRKIRNETKQAVIDAGGTWTPHPGEAVIDRMVEEFGREGRAAGAGFYEYAEDPLAGSSNGTGGKRLRLWPGLVEAFPVRHTDDVPFQDLVERLLFIEALETVRCVEEGVITSVPDANIGSIMGIGFPPWTGGVLQYINGYEGGPKGFLARAEELAERYGDRFTPPALLRTKADTGAIFE</sequence>
<comment type="pathway">
    <text evidence="2">Lipid metabolism; butanoate metabolism.</text>
</comment>
<dbReference type="PANTHER" id="PTHR43612:SF3">
    <property type="entry name" value="TRIFUNCTIONAL ENZYME SUBUNIT ALPHA, MITOCHONDRIAL"/>
    <property type="match status" value="1"/>
</dbReference>
<dbReference type="UniPathway" id="UPA00659"/>
<dbReference type="RefSeq" id="WP_030428492.1">
    <property type="nucleotide sequence ID" value="NZ_JOEF01000004.1"/>
</dbReference>
<comment type="pathway">
    <text evidence="1">Lipid metabolism; fatty acid beta-oxidation.</text>
</comment>
<evidence type="ECO:0000256" key="1">
    <source>
        <dbReference type="ARBA" id="ARBA00005005"/>
    </source>
</evidence>
<proteinExistence type="inferred from homology"/>
<evidence type="ECO:0000256" key="9">
    <source>
        <dbReference type="ARBA" id="ARBA00023098"/>
    </source>
</evidence>
<dbReference type="InterPro" id="IPR050136">
    <property type="entry name" value="FA_oxidation_alpha_subunit"/>
</dbReference>
<dbReference type="GO" id="GO:0004300">
    <property type="term" value="F:enoyl-CoA hydratase activity"/>
    <property type="evidence" value="ECO:0007669"/>
    <property type="project" value="TreeGrafter"/>
</dbReference>
<dbReference type="InterPro" id="IPR008927">
    <property type="entry name" value="6-PGluconate_DH-like_C_sf"/>
</dbReference>
<dbReference type="SUPFAM" id="SSF48179">
    <property type="entry name" value="6-phosphogluconate dehydrogenase C-terminal domain-like"/>
    <property type="match status" value="2"/>
</dbReference>
<evidence type="ECO:0000256" key="8">
    <source>
        <dbReference type="ARBA" id="ARBA00023027"/>
    </source>
</evidence>
<dbReference type="Gene3D" id="3.40.50.720">
    <property type="entry name" value="NAD(P)-binding Rossmann-like Domain"/>
    <property type="match status" value="1"/>
</dbReference>
<keyword evidence="10" id="KW-0456">Lyase</keyword>
<organism evidence="15 16">
    <name type="scientific">Allokutzneria albata</name>
    <name type="common">Kibdelosporangium albatum</name>
    <dbReference type="NCBI Taxonomy" id="211114"/>
    <lineage>
        <taxon>Bacteria</taxon>
        <taxon>Bacillati</taxon>
        <taxon>Actinomycetota</taxon>
        <taxon>Actinomycetes</taxon>
        <taxon>Pseudonocardiales</taxon>
        <taxon>Pseudonocardiaceae</taxon>
        <taxon>Allokutzneria</taxon>
    </lineage>
</organism>
<dbReference type="SUPFAM" id="SSF52096">
    <property type="entry name" value="ClpP/crotonase"/>
    <property type="match status" value="1"/>
</dbReference>
<dbReference type="GO" id="GO:0016509">
    <property type="term" value="F:long-chain (3S)-3-hydroxyacyl-CoA dehydrogenase (NAD+) activity"/>
    <property type="evidence" value="ECO:0007669"/>
    <property type="project" value="TreeGrafter"/>
</dbReference>
<dbReference type="InterPro" id="IPR029045">
    <property type="entry name" value="ClpP/crotonase-like_dom_sf"/>
</dbReference>
<keyword evidence="11" id="KW-0511">Multifunctional enzyme</keyword>
<comment type="catalytic activity">
    <reaction evidence="12">
        <text>a (3S)-3-hydroxyacyl-CoA + NAD(+) = a 3-oxoacyl-CoA + NADH + H(+)</text>
        <dbReference type="Rhea" id="RHEA:22432"/>
        <dbReference type="ChEBI" id="CHEBI:15378"/>
        <dbReference type="ChEBI" id="CHEBI:57318"/>
        <dbReference type="ChEBI" id="CHEBI:57540"/>
        <dbReference type="ChEBI" id="CHEBI:57945"/>
        <dbReference type="ChEBI" id="CHEBI:90726"/>
        <dbReference type="EC" id="1.1.1.35"/>
    </reaction>
</comment>
<evidence type="ECO:0000256" key="4">
    <source>
        <dbReference type="ARBA" id="ARBA00009463"/>
    </source>
</evidence>
<dbReference type="eggNOG" id="COG1250">
    <property type="taxonomic scope" value="Bacteria"/>
</dbReference>
<dbReference type="GO" id="GO:0070403">
    <property type="term" value="F:NAD+ binding"/>
    <property type="evidence" value="ECO:0007669"/>
    <property type="project" value="InterPro"/>
</dbReference>
<evidence type="ECO:0000256" key="7">
    <source>
        <dbReference type="ARBA" id="ARBA00023002"/>
    </source>
</evidence>
<dbReference type="OrthoDB" id="3229174at2"/>
<comment type="similarity">
    <text evidence="3">In the central section; belongs to the 3-hydroxyacyl-CoA dehydrogenase family.</text>
</comment>
<evidence type="ECO:0000256" key="10">
    <source>
        <dbReference type="ARBA" id="ARBA00023239"/>
    </source>
</evidence>
<dbReference type="InterPro" id="IPR006108">
    <property type="entry name" value="3HC_DH_C"/>
</dbReference>
<evidence type="ECO:0000256" key="3">
    <source>
        <dbReference type="ARBA" id="ARBA00007005"/>
    </source>
</evidence>
<evidence type="ECO:0000313" key="15">
    <source>
        <dbReference type="EMBL" id="SDN64379.1"/>
    </source>
</evidence>
<dbReference type="Proteomes" id="UP000183376">
    <property type="component" value="Chromosome I"/>
</dbReference>
<keyword evidence="6" id="KW-0442">Lipid degradation</keyword>
<accession>A0A1H0D2M3</accession>
<protein>
    <submittedName>
        <fullName evidence="15">3-hydroxyacyl-CoA dehydrogenase / enoyl-CoA hydratase / 3-hydroxybutyryl-CoA epimerase</fullName>
    </submittedName>
</protein>
<feature type="domain" description="3-hydroxyacyl-CoA dehydrogenase NAD binding" evidence="14">
    <location>
        <begin position="320"/>
        <end position="498"/>
    </location>
</feature>
<dbReference type="PANTHER" id="PTHR43612">
    <property type="entry name" value="TRIFUNCTIONAL ENZYME SUBUNIT ALPHA"/>
    <property type="match status" value="1"/>
</dbReference>
<dbReference type="InterPro" id="IPR036291">
    <property type="entry name" value="NAD(P)-bd_dom_sf"/>
</dbReference>
<dbReference type="eggNOG" id="COG1024">
    <property type="taxonomic scope" value="Bacteria"/>
</dbReference>
<evidence type="ECO:0000313" key="16">
    <source>
        <dbReference type="Proteomes" id="UP000183376"/>
    </source>
</evidence>
<dbReference type="Pfam" id="PF00378">
    <property type="entry name" value="ECH_1"/>
    <property type="match status" value="1"/>
</dbReference>
<keyword evidence="5" id="KW-0276">Fatty acid metabolism</keyword>
<dbReference type="Gene3D" id="3.90.226.10">
    <property type="entry name" value="2-enoyl-CoA Hydratase, Chain A, domain 1"/>
    <property type="match status" value="1"/>
</dbReference>
<dbReference type="AlphaFoldDB" id="A0A1H0D2M3"/>
<evidence type="ECO:0000259" key="14">
    <source>
        <dbReference type="Pfam" id="PF02737"/>
    </source>
</evidence>
<keyword evidence="7" id="KW-0560">Oxidoreductase</keyword>
<dbReference type="EMBL" id="LT629701">
    <property type="protein sequence ID" value="SDN64379.1"/>
    <property type="molecule type" value="Genomic_DNA"/>
</dbReference>
<keyword evidence="16" id="KW-1185">Reference proteome</keyword>
<dbReference type="Gene3D" id="1.10.1040.50">
    <property type="match status" value="1"/>
</dbReference>
<dbReference type="FunFam" id="3.40.50.720:FF:000009">
    <property type="entry name" value="Fatty oxidation complex, alpha subunit"/>
    <property type="match status" value="1"/>
</dbReference>
<dbReference type="Pfam" id="PF00725">
    <property type="entry name" value="3HCDH"/>
    <property type="match status" value="1"/>
</dbReference>
<gene>
    <name evidence="15" type="ORF">SAMN04489726_7555</name>
</gene>
<evidence type="ECO:0000256" key="11">
    <source>
        <dbReference type="ARBA" id="ARBA00023268"/>
    </source>
</evidence>
<dbReference type="FunFam" id="3.90.226.10:FF:000047">
    <property type="entry name" value="Probable 3-hydroxyacyl-CoA dehydrogenase"/>
    <property type="match status" value="1"/>
</dbReference>
<evidence type="ECO:0000256" key="5">
    <source>
        <dbReference type="ARBA" id="ARBA00022832"/>
    </source>
</evidence>
<dbReference type="Pfam" id="PF02737">
    <property type="entry name" value="3HCDH_N"/>
    <property type="match status" value="1"/>
</dbReference>
<keyword evidence="8" id="KW-0520">NAD</keyword>
<dbReference type="CDD" id="cd06558">
    <property type="entry name" value="crotonase-like"/>
    <property type="match status" value="1"/>
</dbReference>
<dbReference type="FunFam" id="1.10.1040.50:FF:000005">
    <property type="entry name" value="Probable 3-hydroxyacyl-CoA dehydrogenase"/>
    <property type="match status" value="1"/>
</dbReference>
<comment type="similarity">
    <text evidence="4">Belongs to the 3-hydroxyacyl-CoA dehydrogenase family.</text>
</comment>
<name>A0A1H0D2M3_ALLAB</name>
<evidence type="ECO:0000256" key="12">
    <source>
        <dbReference type="ARBA" id="ARBA00049556"/>
    </source>
</evidence>
<evidence type="ECO:0000256" key="2">
    <source>
        <dbReference type="ARBA" id="ARBA00005086"/>
    </source>
</evidence>
<dbReference type="STRING" id="211114.SAMN04489726_7555"/>
<dbReference type="SUPFAM" id="SSF51735">
    <property type="entry name" value="NAD(P)-binding Rossmann-fold domains"/>
    <property type="match status" value="1"/>
</dbReference>
<evidence type="ECO:0000256" key="6">
    <source>
        <dbReference type="ARBA" id="ARBA00022963"/>
    </source>
</evidence>
<dbReference type="GO" id="GO:0006635">
    <property type="term" value="P:fatty acid beta-oxidation"/>
    <property type="evidence" value="ECO:0007669"/>
    <property type="project" value="UniProtKB-UniPathway"/>
</dbReference>